<dbReference type="PANTHER" id="PTHR33428:SF14">
    <property type="entry name" value="CARBOXYLESTERASE TYPE B DOMAIN-CONTAINING PROTEIN"/>
    <property type="match status" value="1"/>
</dbReference>
<dbReference type="PANTHER" id="PTHR33428">
    <property type="entry name" value="CHLOROPHYLLASE-2, CHLOROPLASTIC"/>
    <property type="match status" value="1"/>
</dbReference>
<evidence type="ECO:0000313" key="4">
    <source>
        <dbReference type="Proteomes" id="UP000306985"/>
    </source>
</evidence>
<name>A0A4U6QFA3_9ACTN</name>
<evidence type="ECO:0000259" key="2">
    <source>
        <dbReference type="Pfam" id="PF12740"/>
    </source>
</evidence>
<dbReference type="Pfam" id="PF12740">
    <property type="entry name" value="PETase"/>
    <property type="match status" value="1"/>
</dbReference>
<dbReference type="InterPro" id="IPR041127">
    <property type="entry name" value="PET_hydrolase/cutinase-like"/>
</dbReference>
<proteinExistence type="predicted"/>
<keyword evidence="4" id="KW-1185">Reference proteome</keyword>
<evidence type="ECO:0000313" key="3">
    <source>
        <dbReference type="EMBL" id="TKV58722.1"/>
    </source>
</evidence>
<reference evidence="3 4" key="1">
    <citation type="submission" date="2019-05" db="EMBL/GenBank/DDBJ databases">
        <title>Nakamurella sp. N5BH11, whole genome shotgun sequence.</title>
        <authorList>
            <person name="Tuo L."/>
        </authorList>
    </citation>
    <scope>NUCLEOTIDE SEQUENCE [LARGE SCALE GENOMIC DNA]</scope>
    <source>
        <strain evidence="3 4">N5BH11</strain>
    </source>
</reference>
<dbReference type="Gene3D" id="3.40.50.1820">
    <property type="entry name" value="alpha/beta hydrolase"/>
    <property type="match status" value="1"/>
</dbReference>
<dbReference type="OrthoDB" id="4772420at2"/>
<dbReference type="GO" id="GO:0016787">
    <property type="term" value="F:hydrolase activity"/>
    <property type="evidence" value="ECO:0007669"/>
    <property type="project" value="UniProtKB-KW"/>
</dbReference>
<comment type="caution">
    <text evidence="3">The sequence shown here is derived from an EMBL/GenBank/DDBJ whole genome shotgun (WGS) entry which is preliminary data.</text>
</comment>
<evidence type="ECO:0000256" key="1">
    <source>
        <dbReference type="SAM" id="MobiDB-lite"/>
    </source>
</evidence>
<feature type="region of interest" description="Disordered" evidence="1">
    <location>
        <begin position="261"/>
        <end position="288"/>
    </location>
</feature>
<keyword evidence="3" id="KW-0378">Hydrolase</keyword>
<protein>
    <submittedName>
        <fullName evidence="3">Alpha/beta hydrolase</fullName>
    </submittedName>
</protein>
<dbReference type="AlphaFoldDB" id="A0A4U6QFA3"/>
<dbReference type="SUPFAM" id="SSF53474">
    <property type="entry name" value="alpha/beta-Hydrolases"/>
    <property type="match status" value="1"/>
</dbReference>
<dbReference type="RefSeq" id="WP_137450381.1">
    <property type="nucleotide sequence ID" value="NZ_SZZH01000003.1"/>
</dbReference>
<organism evidence="3 4">
    <name type="scientific">Nakamurella flava</name>
    <dbReference type="NCBI Taxonomy" id="2576308"/>
    <lineage>
        <taxon>Bacteria</taxon>
        <taxon>Bacillati</taxon>
        <taxon>Actinomycetota</taxon>
        <taxon>Actinomycetes</taxon>
        <taxon>Nakamurellales</taxon>
        <taxon>Nakamurellaceae</taxon>
        <taxon>Nakamurella</taxon>
    </lineage>
</organism>
<dbReference type="InterPro" id="IPR029058">
    <property type="entry name" value="AB_hydrolase_fold"/>
</dbReference>
<sequence length="288" mass="30610">MARRPAPSIKRPTLEYFRYRGPHRVATGDLAPTGLPGLVFAPTSGRRLPVVAFAHGWLQPVDRYADTMRYLASWGIIVVAPDTQRGPIPSHQGLAFDLSTALRRVATGSLAGGRVRGDLRRLAVMGHSIGGGAAMLAAAKDDAIKAVVTVTAAETRPSAIEAAGLVEAPSLHLIGKSDNIAESDGSRIARSCTGPSVLRVVKGSGHLGLTEGKHWTNTFMGVESDQKVQQITRMLASAFFLRHLTDNPQLADEMEDSVRGTELIDTTEPEPAPEPVGVVKDAVADTVE</sequence>
<accession>A0A4U6QFA3</accession>
<dbReference type="Proteomes" id="UP000306985">
    <property type="component" value="Unassembled WGS sequence"/>
</dbReference>
<gene>
    <name evidence="3" type="ORF">FDO65_14485</name>
</gene>
<dbReference type="EMBL" id="SZZH01000003">
    <property type="protein sequence ID" value="TKV58722.1"/>
    <property type="molecule type" value="Genomic_DNA"/>
</dbReference>
<feature type="domain" description="PET hydrolase/cutinase-like" evidence="2">
    <location>
        <begin position="19"/>
        <end position="183"/>
    </location>
</feature>